<evidence type="ECO:0000313" key="1">
    <source>
        <dbReference type="EMBL" id="ETN06313.1"/>
    </source>
</evidence>
<reference evidence="2" key="1">
    <citation type="submission" date="2011-12" db="EMBL/GenBank/DDBJ databases">
        <authorList>
            <consortium name="The Broad Institute Genome Sequencing Platform"/>
            <person name="Russ C."/>
            <person name="Tyler B."/>
            <person name="Panabieres F."/>
            <person name="Shan W."/>
            <person name="Tripathy S."/>
            <person name="Grunwald N."/>
            <person name="Machado M."/>
            <person name="Young S.K."/>
            <person name="Zeng Q."/>
            <person name="Gargeya S."/>
            <person name="Fitzgerald M."/>
            <person name="Haas B."/>
            <person name="Abouelleil A."/>
            <person name="Alvarado L."/>
            <person name="Arachchi H.M."/>
            <person name="Berlin A."/>
            <person name="Chapman S.B."/>
            <person name="Gearin G."/>
            <person name="Goldberg J."/>
            <person name="Griggs A."/>
            <person name="Gujja S."/>
            <person name="Hansen M."/>
            <person name="Heiman D."/>
            <person name="Howarth C."/>
            <person name="Larimer J."/>
            <person name="Lui A."/>
            <person name="MacDonald P.J.P."/>
            <person name="McCowen C."/>
            <person name="Montmayeur A."/>
            <person name="Murphy C."/>
            <person name="Neiman D."/>
            <person name="Pearson M."/>
            <person name="Priest M."/>
            <person name="Roberts A."/>
            <person name="Saif S."/>
            <person name="Shea T."/>
            <person name="Sisk P."/>
            <person name="Stolte C."/>
            <person name="Sykes S."/>
            <person name="Wortman J."/>
            <person name="Nusbaum C."/>
            <person name="Birren B."/>
        </authorList>
    </citation>
    <scope>NUCLEOTIDE SEQUENCE [LARGE SCALE GENOMIC DNA]</scope>
    <source>
        <strain evidence="2">INRA-310</strain>
    </source>
</reference>
<proteinExistence type="predicted"/>
<dbReference type="VEuPathDB" id="FungiDB:PPTG_23353"/>
<reference evidence="1 2" key="2">
    <citation type="submission" date="2013-11" db="EMBL/GenBank/DDBJ databases">
        <title>The Genome Sequence of Phytophthora parasitica INRA-310.</title>
        <authorList>
            <consortium name="The Broad Institute Genomics Platform"/>
            <person name="Russ C."/>
            <person name="Tyler B."/>
            <person name="Panabieres F."/>
            <person name="Shan W."/>
            <person name="Tripathy S."/>
            <person name="Grunwald N."/>
            <person name="Machado M."/>
            <person name="Johnson C.S."/>
            <person name="Arredondo F."/>
            <person name="Hong C."/>
            <person name="Coffey M."/>
            <person name="Young S.K."/>
            <person name="Zeng Q."/>
            <person name="Gargeya S."/>
            <person name="Fitzgerald M."/>
            <person name="Abouelleil A."/>
            <person name="Alvarado L."/>
            <person name="Chapman S.B."/>
            <person name="Gainer-Dewar J."/>
            <person name="Goldberg J."/>
            <person name="Griggs A."/>
            <person name="Gujja S."/>
            <person name="Hansen M."/>
            <person name="Howarth C."/>
            <person name="Imamovic A."/>
            <person name="Ireland A."/>
            <person name="Larimer J."/>
            <person name="McCowan C."/>
            <person name="Murphy C."/>
            <person name="Pearson M."/>
            <person name="Poon T.W."/>
            <person name="Priest M."/>
            <person name="Roberts A."/>
            <person name="Saif S."/>
            <person name="Shea T."/>
            <person name="Sykes S."/>
            <person name="Wortman J."/>
            <person name="Nusbaum C."/>
            <person name="Birren B."/>
        </authorList>
    </citation>
    <scope>NUCLEOTIDE SEQUENCE [LARGE SCALE GENOMIC DNA]</scope>
    <source>
        <strain evidence="1 2">INRA-310</strain>
    </source>
</reference>
<sequence length="50" mass="5761">MTRRLCKSPRRYRADEMVTPTRVCTVRAMTTETSEMMTGVPMMNGDNFSL</sequence>
<organism evidence="1 2">
    <name type="scientific">Phytophthora nicotianae (strain INRA-310)</name>
    <name type="common">Phytophthora parasitica</name>
    <dbReference type="NCBI Taxonomy" id="761204"/>
    <lineage>
        <taxon>Eukaryota</taxon>
        <taxon>Sar</taxon>
        <taxon>Stramenopiles</taxon>
        <taxon>Oomycota</taxon>
        <taxon>Peronosporomycetes</taxon>
        <taxon>Peronosporales</taxon>
        <taxon>Peronosporaceae</taxon>
        <taxon>Phytophthora</taxon>
    </lineage>
</organism>
<name>W2PZF7_PHYN3</name>
<evidence type="ECO:0000313" key="2">
    <source>
        <dbReference type="Proteomes" id="UP000018817"/>
    </source>
</evidence>
<accession>W2PZF7</accession>
<gene>
    <name evidence="1" type="ORF">PPTG_23353</name>
</gene>
<dbReference type="EMBL" id="KI669596">
    <property type="protein sequence ID" value="ETN06313.1"/>
    <property type="molecule type" value="Genomic_DNA"/>
</dbReference>
<dbReference type="AlphaFoldDB" id="W2PZF7"/>
<dbReference type="RefSeq" id="XP_008908282.1">
    <property type="nucleotide sequence ID" value="XM_008910034.1"/>
</dbReference>
<protein>
    <submittedName>
        <fullName evidence="1">Uncharacterized protein</fullName>
    </submittedName>
</protein>
<dbReference type="GeneID" id="20191952"/>
<dbReference type="Proteomes" id="UP000018817">
    <property type="component" value="Unassembled WGS sequence"/>
</dbReference>